<organism evidence="1 2">
    <name type="scientific">Candidatus Neomicrothrix subdominans</name>
    <dbReference type="NCBI Taxonomy" id="2954438"/>
    <lineage>
        <taxon>Bacteria</taxon>
        <taxon>Bacillati</taxon>
        <taxon>Actinomycetota</taxon>
        <taxon>Acidimicrobiia</taxon>
        <taxon>Acidimicrobiales</taxon>
        <taxon>Microthrixaceae</taxon>
        <taxon>Candidatus Neomicrothrix</taxon>
    </lineage>
</organism>
<accession>A0A936N917</accession>
<proteinExistence type="predicted"/>
<evidence type="ECO:0000313" key="1">
    <source>
        <dbReference type="EMBL" id="MBK9295615.1"/>
    </source>
</evidence>
<comment type="caution">
    <text evidence="1">The sequence shown here is derived from an EMBL/GenBank/DDBJ whole genome shotgun (WGS) entry which is preliminary data.</text>
</comment>
<dbReference type="EMBL" id="JADJZA010000001">
    <property type="protein sequence ID" value="MBK9295615.1"/>
    <property type="molecule type" value="Genomic_DNA"/>
</dbReference>
<evidence type="ECO:0000313" key="2">
    <source>
        <dbReference type="Proteomes" id="UP000727993"/>
    </source>
</evidence>
<dbReference type="Proteomes" id="UP000727993">
    <property type="component" value="Unassembled WGS sequence"/>
</dbReference>
<dbReference type="AlphaFoldDB" id="A0A936N917"/>
<protein>
    <submittedName>
        <fullName evidence="1">Uncharacterized protein</fullName>
    </submittedName>
</protein>
<sequence>MPTIKQRITITATGDLERILDAQARLHPDLSPSALVAMLVERGHAASTEAIGREALVRGLAGTQSYPVDYLGGLREEWPD</sequence>
<name>A0A936N917_9ACTN</name>
<gene>
    <name evidence="1" type="ORF">IPN02_01815</name>
</gene>
<reference evidence="1 2" key="1">
    <citation type="submission" date="2020-10" db="EMBL/GenBank/DDBJ databases">
        <title>Connecting structure to function with the recovery of over 1000 high-quality activated sludge metagenome-assembled genomes encoding full-length rRNA genes using long-read sequencing.</title>
        <authorList>
            <person name="Singleton C.M."/>
            <person name="Petriglieri F."/>
            <person name="Kristensen J.M."/>
            <person name="Kirkegaard R.H."/>
            <person name="Michaelsen T.Y."/>
            <person name="Andersen M.H."/>
            <person name="Karst S.M."/>
            <person name="Dueholm M.S."/>
            <person name="Nielsen P.H."/>
            <person name="Albertsen M."/>
        </authorList>
    </citation>
    <scope>NUCLEOTIDE SEQUENCE [LARGE SCALE GENOMIC DNA]</scope>
    <source>
        <strain evidence="1">Lyne_18-Q3-R50-59_MAXAC.006</strain>
    </source>
</reference>